<comment type="subcellular location">
    <subcellularLocation>
        <location evidence="9">Cell membrane</location>
        <topology evidence="9">Multi-pass membrane protein</topology>
    </subcellularLocation>
</comment>
<organism evidence="12 13">
    <name type="scientific">Thauera mechernichensis</name>
    <dbReference type="NCBI Taxonomy" id="82788"/>
    <lineage>
        <taxon>Bacteria</taxon>
        <taxon>Pseudomonadati</taxon>
        <taxon>Pseudomonadota</taxon>
        <taxon>Betaproteobacteria</taxon>
        <taxon>Rhodocyclales</taxon>
        <taxon>Zoogloeaceae</taxon>
        <taxon>Thauera</taxon>
    </lineage>
</organism>
<comment type="catalytic activity">
    <reaction evidence="9 10">
        <text>Release of signal peptides from bacterial membrane prolipoproteins. Hydrolyzes -Xaa-Yaa-Zaa-|-(S,diacylglyceryl)Cys-, in which Xaa is hydrophobic (preferably Leu), and Yaa (Ala or Ser) and Zaa (Gly or Ala) have small, neutral side chains.</text>
        <dbReference type="EC" id="3.4.23.36"/>
    </reaction>
</comment>
<accession>A0ABW3WHS9</accession>
<evidence type="ECO:0000256" key="2">
    <source>
        <dbReference type="ARBA" id="ARBA00022475"/>
    </source>
</evidence>
<dbReference type="Pfam" id="PF01252">
    <property type="entry name" value="Peptidase_A8"/>
    <property type="match status" value="1"/>
</dbReference>
<dbReference type="RefSeq" id="WP_277831976.1">
    <property type="nucleotide sequence ID" value="NZ_JARQZE010000004.1"/>
</dbReference>
<keyword evidence="5 9" id="KW-0064">Aspartyl protease</keyword>
<comment type="function">
    <text evidence="9 10">This protein specifically catalyzes the removal of signal peptides from prolipoproteins.</text>
</comment>
<comment type="caution">
    <text evidence="12">The sequence shown here is derived from an EMBL/GenBank/DDBJ whole genome shotgun (WGS) entry which is preliminary data.</text>
</comment>
<keyword evidence="8 9" id="KW-0472">Membrane</keyword>
<dbReference type="PRINTS" id="PR00781">
    <property type="entry name" value="LIPOSIGPTASE"/>
</dbReference>
<evidence type="ECO:0000256" key="6">
    <source>
        <dbReference type="ARBA" id="ARBA00022801"/>
    </source>
</evidence>
<sequence length="167" mass="18588">MTTPRTRSALLLMLPWLLLAAAVGVLDQVTKQLVLANLHYGQVIPITSFFDLVLVFNPGAAFSFLADHGGWQRWFFTILALVISAWLLVMMYQHRHEKILPAAFALIIGGALGNVYDRLVHGAVVDFLHFHYAGWSWPAFNLADSAITVGVVLMLWGQLRSPHAQQP</sequence>
<keyword evidence="4 9" id="KW-0812">Transmembrane</keyword>
<evidence type="ECO:0000256" key="7">
    <source>
        <dbReference type="ARBA" id="ARBA00022989"/>
    </source>
</evidence>
<dbReference type="Proteomes" id="UP001597158">
    <property type="component" value="Unassembled WGS sequence"/>
</dbReference>
<feature type="transmembrane region" description="Helical" evidence="9">
    <location>
        <begin position="136"/>
        <end position="156"/>
    </location>
</feature>
<gene>
    <name evidence="9 12" type="primary">lspA</name>
    <name evidence="12" type="ORF">ACFQ4M_14595</name>
</gene>
<keyword evidence="6 9" id="KW-0378">Hydrolase</keyword>
<dbReference type="PANTHER" id="PTHR33695:SF1">
    <property type="entry name" value="LIPOPROTEIN SIGNAL PEPTIDASE"/>
    <property type="match status" value="1"/>
</dbReference>
<evidence type="ECO:0000256" key="11">
    <source>
        <dbReference type="RuleBase" id="RU004181"/>
    </source>
</evidence>
<dbReference type="HAMAP" id="MF_00161">
    <property type="entry name" value="LspA"/>
    <property type="match status" value="1"/>
</dbReference>
<feature type="transmembrane region" description="Helical" evidence="9">
    <location>
        <begin position="99"/>
        <end position="116"/>
    </location>
</feature>
<name>A0ABW3WHS9_9RHOO</name>
<dbReference type="GO" id="GO:0004190">
    <property type="term" value="F:aspartic-type endopeptidase activity"/>
    <property type="evidence" value="ECO:0007669"/>
    <property type="project" value="UniProtKB-EC"/>
</dbReference>
<evidence type="ECO:0000256" key="8">
    <source>
        <dbReference type="ARBA" id="ARBA00023136"/>
    </source>
</evidence>
<keyword evidence="13" id="KW-1185">Reference proteome</keyword>
<dbReference type="NCBIfam" id="TIGR00077">
    <property type="entry name" value="lspA"/>
    <property type="match status" value="1"/>
</dbReference>
<keyword evidence="2 9" id="KW-1003">Cell membrane</keyword>
<evidence type="ECO:0000256" key="9">
    <source>
        <dbReference type="HAMAP-Rule" id="MF_00161"/>
    </source>
</evidence>
<dbReference type="PROSITE" id="PS00855">
    <property type="entry name" value="SPASE_II"/>
    <property type="match status" value="1"/>
</dbReference>
<feature type="transmembrane region" description="Helical" evidence="9">
    <location>
        <begin position="74"/>
        <end position="92"/>
    </location>
</feature>
<evidence type="ECO:0000313" key="12">
    <source>
        <dbReference type="EMBL" id="MFD1264808.1"/>
    </source>
</evidence>
<evidence type="ECO:0000256" key="5">
    <source>
        <dbReference type="ARBA" id="ARBA00022750"/>
    </source>
</evidence>
<evidence type="ECO:0000313" key="13">
    <source>
        <dbReference type="Proteomes" id="UP001597158"/>
    </source>
</evidence>
<keyword evidence="7 9" id="KW-1133">Transmembrane helix</keyword>
<protein>
    <recommendedName>
        <fullName evidence="9">Lipoprotein signal peptidase</fullName>
        <ecNumber evidence="9">3.4.23.36</ecNumber>
    </recommendedName>
    <alternativeName>
        <fullName evidence="9">Prolipoprotein signal peptidase</fullName>
    </alternativeName>
    <alternativeName>
        <fullName evidence="9">Signal peptidase II</fullName>
        <shortName evidence="9">SPase II</shortName>
    </alternativeName>
</protein>
<proteinExistence type="inferred from homology"/>
<evidence type="ECO:0000256" key="10">
    <source>
        <dbReference type="RuleBase" id="RU000594"/>
    </source>
</evidence>
<dbReference type="InterPro" id="IPR001872">
    <property type="entry name" value="Peptidase_A8"/>
</dbReference>
<dbReference type="EMBL" id="JBHTMC010000026">
    <property type="protein sequence ID" value="MFD1264808.1"/>
    <property type="molecule type" value="Genomic_DNA"/>
</dbReference>
<dbReference type="PANTHER" id="PTHR33695">
    <property type="entry name" value="LIPOPROTEIN SIGNAL PEPTIDASE"/>
    <property type="match status" value="1"/>
</dbReference>
<evidence type="ECO:0000256" key="4">
    <source>
        <dbReference type="ARBA" id="ARBA00022692"/>
    </source>
</evidence>
<comment type="pathway">
    <text evidence="9">Protein modification; lipoprotein biosynthesis (signal peptide cleavage).</text>
</comment>
<evidence type="ECO:0000256" key="1">
    <source>
        <dbReference type="ARBA" id="ARBA00006139"/>
    </source>
</evidence>
<evidence type="ECO:0000256" key="3">
    <source>
        <dbReference type="ARBA" id="ARBA00022670"/>
    </source>
</evidence>
<feature type="active site" evidence="9">
    <location>
        <position position="144"/>
    </location>
</feature>
<reference evidence="13" key="1">
    <citation type="journal article" date="2019" name="Int. J. Syst. Evol. Microbiol.">
        <title>The Global Catalogue of Microorganisms (GCM) 10K type strain sequencing project: providing services to taxonomists for standard genome sequencing and annotation.</title>
        <authorList>
            <consortium name="The Broad Institute Genomics Platform"/>
            <consortium name="The Broad Institute Genome Sequencing Center for Infectious Disease"/>
            <person name="Wu L."/>
            <person name="Ma J."/>
        </authorList>
    </citation>
    <scope>NUCLEOTIDE SEQUENCE [LARGE SCALE GENOMIC DNA]</scope>
    <source>
        <strain evidence="13">CCUG 48884</strain>
    </source>
</reference>
<dbReference type="EC" id="3.4.23.36" evidence="9"/>
<keyword evidence="3 9" id="KW-0645">Protease</keyword>
<comment type="caution">
    <text evidence="9">Lacks conserved residue(s) required for the propagation of feature annotation.</text>
</comment>
<feature type="active site" evidence="9">
    <location>
        <position position="126"/>
    </location>
</feature>
<comment type="similarity">
    <text evidence="1 9 11">Belongs to the peptidase A8 family.</text>
</comment>